<keyword evidence="6 8" id="KW-1133">Transmembrane helix</keyword>
<dbReference type="InterPro" id="IPR004761">
    <property type="entry name" value="Spore_GerAB"/>
</dbReference>
<evidence type="ECO:0000313" key="9">
    <source>
        <dbReference type="EMBL" id="NOU82076.1"/>
    </source>
</evidence>
<evidence type="ECO:0000256" key="2">
    <source>
        <dbReference type="ARBA" id="ARBA00007998"/>
    </source>
</evidence>
<feature type="transmembrane region" description="Helical" evidence="8">
    <location>
        <begin position="121"/>
        <end position="138"/>
    </location>
</feature>
<evidence type="ECO:0000313" key="10">
    <source>
        <dbReference type="Proteomes" id="UP000596857"/>
    </source>
</evidence>
<feature type="transmembrane region" description="Helical" evidence="8">
    <location>
        <begin position="44"/>
        <end position="63"/>
    </location>
</feature>
<dbReference type="Pfam" id="PF03845">
    <property type="entry name" value="Spore_permease"/>
    <property type="match status" value="1"/>
</dbReference>
<gene>
    <name evidence="9" type="ORF">GC101_24740</name>
</gene>
<keyword evidence="4" id="KW-0309">Germination</keyword>
<evidence type="ECO:0000256" key="7">
    <source>
        <dbReference type="ARBA" id="ARBA00023136"/>
    </source>
</evidence>
<accession>A0ABX1YMI5</accession>
<evidence type="ECO:0000256" key="5">
    <source>
        <dbReference type="ARBA" id="ARBA00022692"/>
    </source>
</evidence>
<keyword evidence="7 8" id="KW-0472">Membrane</keyword>
<keyword evidence="3" id="KW-0813">Transport</keyword>
<feature type="transmembrane region" description="Helical" evidence="8">
    <location>
        <begin position="145"/>
        <end position="166"/>
    </location>
</feature>
<feature type="transmembrane region" description="Helical" evidence="8">
    <location>
        <begin position="271"/>
        <end position="292"/>
    </location>
</feature>
<feature type="transmembrane region" description="Helical" evidence="8">
    <location>
        <begin position="12"/>
        <end position="32"/>
    </location>
</feature>
<evidence type="ECO:0000256" key="6">
    <source>
        <dbReference type="ARBA" id="ARBA00022989"/>
    </source>
</evidence>
<dbReference type="EMBL" id="WHOB01000069">
    <property type="protein sequence ID" value="NOU82076.1"/>
    <property type="molecule type" value="Genomic_DNA"/>
</dbReference>
<proteinExistence type="inferred from homology"/>
<organism evidence="9 10">
    <name type="scientific">Paenibacillus phytohabitans</name>
    <dbReference type="NCBI Taxonomy" id="2654978"/>
    <lineage>
        <taxon>Bacteria</taxon>
        <taxon>Bacillati</taxon>
        <taxon>Bacillota</taxon>
        <taxon>Bacilli</taxon>
        <taxon>Bacillales</taxon>
        <taxon>Paenibacillaceae</taxon>
        <taxon>Paenibacillus</taxon>
    </lineage>
</organism>
<comment type="caution">
    <text evidence="9">The sequence shown here is derived from an EMBL/GenBank/DDBJ whole genome shotgun (WGS) entry which is preliminary data.</text>
</comment>
<reference evidence="9 10" key="1">
    <citation type="submission" date="2019-10" db="EMBL/GenBank/DDBJ databases">
        <title>Description of Paenibacillus terricola sp. nov.</title>
        <authorList>
            <person name="Carlier A."/>
            <person name="Qi S."/>
        </authorList>
    </citation>
    <scope>NUCLEOTIDE SEQUENCE [LARGE SCALE GENOMIC DNA]</scope>
    <source>
        <strain evidence="9 10">LMG 31459</strain>
    </source>
</reference>
<dbReference type="RefSeq" id="WP_171719442.1">
    <property type="nucleotide sequence ID" value="NZ_WHOB01000069.1"/>
</dbReference>
<evidence type="ECO:0000256" key="8">
    <source>
        <dbReference type="SAM" id="Phobius"/>
    </source>
</evidence>
<protein>
    <submittedName>
        <fullName evidence="9">GerAB/ArcD/ProY family transporter</fullName>
    </submittedName>
</protein>
<name>A0ABX1YMI5_9BACL</name>
<feature type="transmembrane region" description="Helical" evidence="8">
    <location>
        <begin position="186"/>
        <end position="207"/>
    </location>
</feature>
<evidence type="ECO:0000256" key="3">
    <source>
        <dbReference type="ARBA" id="ARBA00022448"/>
    </source>
</evidence>
<dbReference type="PANTHER" id="PTHR34975:SF2">
    <property type="entry name" value="SPORE GERMINATION PROTEIN A2"/>
    <property type="match status" value="1"/>
</dbReference>
<feature type="transmembrane region" description="Helical" evidence="8">
    <location>
        <begin position="304"/>
        <end position="321"/>
    </location>
</feature>
<keyword evidence="5 8" id="KW-0812">Transmembrane</keyword>
<feature type="transmembrane region" description="Helical" evidence="8">
    <location>
        <begin position="84"/>
        <end position="106"/>
    </location>
</feature>
<dbReference type="Gene3D" id="1.20.1740.10">
    <property type="entry name" value="Amino acid/polyamine transporter I"/>
    <property type="match status" value="1"/>
</dbReference>
<feature type="transmembrane region" description="Helical" evidence="8">
    <location>
        <begin position="219"/>
        <end position="242"/>
    </location>
</feature>
<sequence>MGVKVKESLQVSPYLLWFLVHGSQTGVGMLSFQRKVAGGAGQDAWVSLLLVGLLFHLLLWMMFKLLSYSEGGDILSLHREYFGKWAAVMIAGWFYVYGLLVVAVQIKSYGEIIQVWIFPDQPLWVITALILLVCAYIVSGGFRTVTGISFFGVIIPSFLVLSLYFPLKYAHWNNFLPMLNHDTGDYLLSARHTLYIYLGAEFILLYLPFIKNPKQAQKWAHLGIAHTTFIYLIVLVVTFAYFNLQLLQHTVWPTLILSKIIRLFFLYRFDYVYVFTWFIVIVPTCCIILWSIVHAMKQISGRPARLWLWISVLIVGVIVQLERSPVSLQKLEAVTAAAGSLFILCYLPLLFVWISIIRAYKRRLTK</sequence>
<evidence type="ECO:0000256" key="1">
    <source>
        <dbReference type="ARBA" id="ARBA00004141"/>
    </source>
</evidence>
<keyword evidence="10" id="KW-1185">Reference proteome</keyword>
<comment type="similarity">
    <text evidence="2">Belongs to the amino acid-polyamine-organocation (APC) superfamily. Spore germination protein (SGP) (TC 2.A.3.9) family.</text>
</comment>
<evidence type="ECO:0000256" key="4">
    <source>
        <dbReference type="ARBA" id="ARBA00022544"/>
    </source>
</evidence>
<comment type="subcellular location">
    <subcellularLocation>
        <location evidence="1">Membrane</location>
        <topology evidence="1">Multi-pass membrane protein</topology>
    </subcellularLocation>
</comment>
<dbReference type="PANTHER" id="PTHR34975">
    <property type="entry name" value="SPORE GERMINATION PROTEIN A2"/>
    <property type="match status" value="1"/>
</dbReference>
<feature type="transmembrane region" description="Helical" evidence="8">
    <location>
        <begin position="333"/>
        <end position="356"/>
    </location>
</feature>
<dbReference type="NCBIfam" id="TIGR00912">
    <property type="entry name" value="2A0309"/>
    <property type="match status" value="1"/>
</dbReference>
<dbReference type="Proteomes" id="UP000596857">
    <property type="component" value="Unassembled WGS sequence"/>
</dbReference>